<dbReference type="InterPro" id="IPR037914">
    <property type="entry name" value="SpoVT-AbrB_sf"/>
</dbReference>
<keyword evidence="4" id="KW-1185">Reference proteome</keyword>
<dbReference type="NCBIfam" id="TIGR01439">
    <property type="entry name" value="lp_hng_hel_AbrB"/>
    <property type="match status" value="1"/>
</dbReference>
<dbReference type="HOGENOM" id="CLU_158484_0_1_9"/>
<dbReference type="AlphaFoldDB" id="E4RKY9"/>
<dbReference type="RefSeq" id="WP_013406791.1">
    <property type="nucleotide sequence ID" value="NC_014654.1"/>
</dbReference>
<organism evidence="3 4">
    <name type="scientific">Halanaerobium hydrogeniformans</name>
    <name type="common">Halanaerobium sp. (strain sapolanicus)</name>
    <dbReference type="NCBI Taxonomy" id="656519"/>
    <lineage>
        <taxon>Bacteria</taxon>
        <taxon>Bacillati</taxon>
        <taxon>Bacillota</taxon>
        <taxon>Clostridia</taxon>
        <taxon>Halanaerobiales</taxon>
        <taxon>Halanaerobiaceae</taxon>
        <taxon>Halanaerobium</taxon>
    </lineage>
</organism>
<dbReference type="Gene3D" id="2.10.260.10">
    <property type="match status" value="1"/>
</dbReference>
<dbReference type="EMBL" id="CP002304">
    <property type="protein sequence ID" value="ADQ15730.1"/>
    <property type="molecule type" value="Genomic_DNA"/>
</dbReference>
<dbReference type="PANTHER" id="PTHR36432">
    <property type="match status" value="1"/>
</dbReference>
<evidence type="ECO:0000313" key="3">
    <source>
        <dbReference type="EMBL" id="ADQ15730.1"/>
    </source>
</evidence>
<dbReference type="PANTHER" id="PTHR36432:SF4">
    <property type="entry name" value="TRANSITION STATE REGULATOR ABH-RELATED"/>
    <property type="match status" value="1"/>
</dbReference>
<dbReference type="STRING" id="656519.Halsa_2325"/>
<proteinExistence type="predicted"/>
<reference evidence="3 4" key="2">
    <citation type="journal article" date="2011" name="J. Bacteriol.">
        <title>Complete Genome Sequence of the Haloalkaliphilic, Hydrogen Producing Halanaerobium hydrogenoformans.</title>
        <authorList>
            <person name="Brown S.D."/>
            <person name="Begemann M.B."/>
            <person name="Mormile M.R."/>
            <person name="Wall J.D."/>
            <person name="Han C.S."/>
            <person name="Goodwin L.A."/>
            <person name="Pitluck S."/>
            <person name="Land M.L."/>
            <person name="Hauser L.J."/>
            <person name="Elias D.A."/>
        </authorList>
    </citation>
    <scope>NUCLEOTIDE SEQUENCE [LARGE SCALE GENOMIC DNA]</scope>
    <source>
        <strain evidence="4">sapolanicus</strain>
    </source>
</reference>
<keyword evidence="1" id="KW-0238">DNA-binding</keyword>
<dbReference type="Pfam" id="PF04014">
    <property type="entry name" value="MazE_antitoxin"/>
    <property type="match status" value="1"/>
</dbReference>
<gene>
    <name evidence="3" type="ordered locus">Halsa_2325</name>
</gene>
<evidence type="ECO:0000259" key="2">
    <source>
        <dbReference type="PROSITE" id="PS51740"/>
    </source>
</evidence>
<evidence type="ECO:0000256" key="1">
    <source>
        <dbReference type="PROSITE-ProRule" id="PRU01076"/>
    </source>
</evidence>
<reference evidence="3 4" key="1">
    <citation type="submission" date="2010-11" db="EMBL/GenBank/DDBJ databases">
        <title>Complete sequence of Halanaerobium sp. sapolanicus.</title>
        <authorList>
            <consortium name="US DOE Joint Genome Institute"/>
            <person name="Lucas S."/>
            <person name="Copeland A."/>
            <person name="Lapidus A."/>
            <person name="Cheng J.-F."/>
            <person name="Bruce D."/>
            <person name="Goodwin L."/>
            <person name="Pitluck S."/>
            <person name="Davenport K."/>
            <person name="Detter J.C."/>
            <person name="Han C."/>
            <person name="Tapia R."/>
            <person name="Land M."/>
            <person name="Hauser L."/>
            <person name="Jeffries C."/>
            <person name="Kyrpides N."/>
            <person name="Ivanova N."/>
            <person name="Mikhailova N."/>
            <person name="Begemann M.B."/>
            <person name="Mormile M.R."/>
            <person name="Wall J.D."/>
            <person name="Elias D.A."/>
            <person name="Woyke T."/>
        </authorList>
    </citation>
    <scope>NUCLEOTIDE SEQUENCE [LARGE SCALE GENOMIC DNA]</scope>
    <source>
        <strain evidence="4">sapolanicus</strain>
    </source>
</reference>
<evidence type="ECO:0000313" key="4">
    <source>
        <dbReference type="Proteomes" id="UP000007434"/>
    </source>
</evidence>
<dbReference type="KEGG" id="has:Halsa_2325"/>
<dbReference type="Proteomes" id="UP000007434">
    <property type="component" value="Chromosome"/>
</dbReference>
<feature type="domain" description="SpoVT-AbrB" evidence="2">
    <location>
        <begin position="7"/>
        <end position="52"/>
    </location>
</feature>
<name>E4RKY9_HALHG</name>
<dbReference type="InterPro" id="IPR007159">
    <property type="entry name" value="SpoVT-AbrB_dom"/>
</dbReference>
<dbReference type="OrthoDB" id="9782993at2"/>
<dbReference type="SMART" id="SM00966">
    <property type="entry name" value="SpoVT_AbrB"/>
    <property type="match status" value="1"/>
</dbReference>
<accession>E4RKY9</accession>
<sequence>MLSKTIGIVRKIDNLGRVVIPKELRKAKNINSGDPMEIFIEGDKIILRKYEPACIFCGSADDNFEYEGKSVCKECIKGTVQPPKYGKYVC</sequence>
<dbReference type="PROSITE" id="PS51740">
    <property type="entry name" value="SPOVT_ABRB"/>
    <property type="match status" value="1"/>
</dbReference>
<protein>
    <submittedName>
        <fullName evidence="3">Transcriptional regulator, AbrB family</fullName>
    </submittedName>
</protein>
<dbReference type="GO" id="GO:0003677">
    <property type="term" value="F:DNA binding"/>
    <property type="evidence" value="ECO:0007669"/>
    <property type="project" value="UniProtKB-UniRule"/>
</dbReference>
<dbReference type="InterPro" id="IPR052731">
    <property type="entry name" value="B_subtilis_Trans_State_Reg"/>
</dbReference>
<dbReference type="eggNOG" id="COG2002">
    <property type="taxonomic scope" value="Bacteria"/>
</dbReference>
<dbReference type="SUPFAM" id="SSF89447">
    <property type="entry name" value="AbrB/MazE/MraZ-like"/>
    <property type="match status" value="1"/>
</dbReference>